<gene>
    <name evidence="2" type="ORF">OM074_18775</name>
</gene>
<evidence type="ECO:0000313" key="3">
    <source>
        <dbReference type="Proteomes" id="UP001207408"/>
    </source>
</evidence>
<feature type="transmembrane region" description="Helical" evidence="1">
    <location>
        <begin position="35"/>
        <end position="55"/>
    </location>
</feature>
<keyword evidence="1" id="KW-0812">Transmembrane</keyword>
<organism evidence="2 3">
    <name type="scientific">Plebeiibacterium marinum</name>
    <dbReference type="NCBI Taxonomy" id="2992111"/>
    <lineage>
        <taxon>Bacteria</taxon>
        <taxon>Pseudomonadati</taxon>
        <taxon>Bacteroidota</taxon>
        <taxon>Bacteroidia</taxon>
        <taxon>Marinilabiliales</taxon>
        <taxon>Marinilabiliaceae</taxon>
        <taxon>Plebeiibacterium</taxon>
    </lineage>
</organism>
<feature type="transmembrane region" description="Helical" evidence="1">
    <location>
        <begin position="85"/>
        <end position="111"/>
    </location>
</feature>
<dbReference type="Proteomes" id="UP001207408">
    <property type="component" value="Unassembled WGS sequence"/>
</dbReference>
<dbReference type="AlphaFoldDB" id="A0AAE3MH54"/>
<accession>A0AAE3MH54</accession>
<dbReference type="RefSeq" id="WP_301202126.1">
    <property type="nucleotide sequence ID" value="NZ_JAPDPI010000055.1"/>
</dbReference>
<name>A0AAE3MH54_9BACT</name>
<proteinExistence type="predicted"/>
<evidence type="ECO:0000256" key="1">
    <source>
        <dbReference type="SAM" id="Phobius"/>
    </source>
</evidence>
<feature type="transmembrane region" description="Helical" evidence="1">
    <location>
        <begin position="12"/>
        <end position="29"/>
    </location>
</feature>
<feature type="transmembrane region" description="Helical" evidence="1">
    <location>
        <begin position="117"/>
        <end position="135"/>
    </location>
</feature>
<keyword evidence="1" id="KW-0472">Membrane</keyword>
<keyword evidence="1" id="KW-1133">Transmembrane helix</keyword>
<reference evidence="2" key="1">
    <citation type="submission" date="2022-10" db="EMBL/GenBank/DDBJ databases">
        <authorList>
            <person name="Yu W.X."/>
        </authorList>
    </citation>
    <scope>NUCLEOTIDE SEQUENCE</scope>
    <source>
        <strain evidence="2">D04</strain>
    </source>
</reference>
<protein>
    <recommendedName>
        <fullName evidence="4">Small multi-drug export protein</fullName>
    </recommendedName>
</protein>
<evidence type="ECO:0000313" key="2">
    <source>
        <dbReference type="EMBL" id="MCW3807679.1"/>
    </source>
</evidence>
<comment type="caution">
    <text evidence="2">The sequence shown here is derived from an EMBL/GenBank/DDBJ whole genome shotgun (WGS) entry which is preliminary data.</text>
</comment>
<keyword evidence="3" id="KW-1185">Reference proteome</keyword>
<sequence length="147" mass="16049">MIEELGKLLTTYLAGAIGIWKGIPVGIALGLKPFYIATFTSLGAISSTLAVYFSGEPFRKWLLGKYGDKNIARKQKKFSTWLEKYGVAGLGLLATGLLGPFIALLIGMLLLNDTRKFIGFLLTGIVIWSFGITYLSEPIVNLLKALF</sequence>
<dbReference type="EMBL" id="JAPDPI010000055">
    <property type="protein sequence ID" value="MCW3807679.1"/>
    <property type="molecule type" value="Genomic_DNA"/>
</dbReference>
<evidence type="ECO:0008006" key="4">
    <source>
        <dbReference type="Google" id="ProtNLM"/>
    </source>
</evidence>